<reference evidence="3" key="1">
    <citation type="submission" date="2017-12" db="EMBL/GenBank/DDBJ databases">
        <authorList>
            <consortium name="DOE Joint Genome Institute"/>
            <person name="Mondo S.J."/>
            <person name="Kjaerbolling I."/>
            <person name="Vesth T.C."/>
            <person name="Frisvad J.C."/>
            <person name="Nybo J.L."/>
            <person name="Theobald S."/>
            <person name="Kuo A."/>
            <person name="Bowyer P."/>
            <person name="Matsuda Y."/>
            <person name="Lyhne E.K."/>
            <person name="Kogle M.E."/>
            <person name="Clum A."/>
            <person name="Lipzen A."/>
            <person name="Salamov A."/>
            <person name="Ngan C.Y."/>
            <person name="Daum C."/>
            <person name="Chiniquy J."/>
            <person name="Barry K."/>
            <person name="LaButti K."/>
            <person name="Haridas S."/>
            <person name="Simmons B.A."/>
            <person name="Magnuson J.K."/>
            <person name="Mortensen U.H."/>
            <person name="Larsen T.O."/>
            <person name="Grigoriev I.V."/>
            <person name="Baker S.E."/>
            <person name="Andersen M.R."/>
            <person name="Nordberg H.P."/>
            <person name="Cantor M.N."/>
            <person name="Hua S.X."/>
        </authorList>
    </citation>
    <scope>NUCLEOTIDE SEQUENCE [LARGE SCALE GENOMIC DNA]</scope>
    <source>
        <strain evidence="3">IBT 19404</strain>
    </source>
</reference>
<dbReference type="AlphaFoldDB" id="A0A2J5I3J3"/>
<dbReference type="EMBL" id="KZ559511">
    <property type="protein sequence ID" value="PLN84438.1"/>
    <property type="molecule type" value="Genomic_DNA"/>
</dbReference>
<keyword evidence="1" id="KW-0472">Membrane</keyword>
<organism evidence="2 3">
    <name type="scientific">Aspergillus taichungensis</name>
    <dbReference type="NCBI Taxonomy" id="482145"/>
    <lineage>
        <taxon>Eukaryota</taxon>
        <taxon>Fungi</taxon>
        <taxon>Dikarya</taxon>
        <taxon>Ascomycota</taxon>
        <taxon>Pezizomycotina</taxon>
        <taxon>Eurotiomycetes</taxon>
        <taxon>Eurotiomycetidae</taxon>
        <taxon>Eurotiales</taxon>
        <taxon>Aspergillaceae</taxon>
        <taxon>Aspergillus</taxon>
        <taxon>Aspergillus subgen. Circumdati</taxon>
    </lineage>
</organism>
<keyword evidence="1" id="KW-0812">Transmembrane</keyword>
<proteinExistence type="predicted"/>
<sequence>MIDHPWLLGFFDLILMNRSQSYTFILLYALPICSATVHGLPIPTMMSSIRAFLHHRRPAQASKGRPSCYPSNPDSGAFWMRMGLWNPSNGVLSSWICFTAIGWPIRGSFPLAHSFPC</sequence>
<gene>
    <name evidence="2" type="ORF">BDW42DRAFT_40166</name>
</gene>
<keyword evidence="3" id="KW-1185">Reference proteome</keyword>
<evidence type="ECO:0000313" key="2">
    <source>
        <dbReference type="EMBL" id="PLN84438.1"/>
    </source>
</evidence>
<keyword evidence="1" id="KW-1133">Transmembrane helix</keyword>
<evidence type="ECO:0000313" key="3">
    <source>
        <dbReference type="Proteomes" id="UP000235023"/>
    </source>
</evidence>
<dbReference type="Proteomes" id="UP000235023">
    <property type="component" value="Unassembled WGS sequence"/>
</dbReference>
<name>A0A2J5I3J3_9EURO</name>
<protein>
    <submittedName>
        <fullName evidence="2">Uncharacterized protein</fullName>
    </submittedName>
</protein>
<evidence type="ECO:0000256" key="1">
    <source>
        <dbReference type="SAM" id="Phobius"/>
    </source>
</evidence>
<accession>A0A2J5I3J3</accession>
<feature type="transmembrane region" description="Helical" evidence="1">
    <location>
        <begin position="20"/>
        <end position="40"/>
    </location>
</feature>